<feature type="compositionally biased region" description="Polar residues" evidence="1">
    <location>
        <begin position="61"/>
        <end position="79"/>
    </location>
</feature>
<keyword evidence="2" id="KW-0812">Transmembrane</keyword>
<dbReference type="Proteomes" id="UP001501697">
    <property type="component" value="Unassembled WGS sequence"/>
</dbReference>
<feature type="region of interest" description="Disordered" evidence="1">
    <location>
        <begin position="1"/>
        <end position="79"/>
    </location>
</feature>
<reference evidence="4" key="1">
    <citation type="journal article" date="2019" name="Int. J. Syst. Evol. Microbiol.">
        <title>The Global Catalogue of Microorganisms (GCM) 10K type strain sequencing project: providing services to taxonomists for standard genome sequencing and annotation.</title>
        <authorList>
            <consortium name="The Broad Institute Genomics Platform"/>
            <consortium name="The Broad Institute Genome Sequencing Center for Infectious Disease"/>
            <person name="Wu L."/>
            <person name="Ma J."/>
        </authorList>
    </citation>
    <scope>NUCLEOTIDE SEQUENCE [LARGE SCALE GENOMIC DNA]</scope>
    <source>
        <strain evidence="4">JCM 16544</strain>
    </source>
</reference>
<proteinExistence type="predicted"/>
<dbReference type="EMBL" id="BAAAYU010000003">
    <property type="protein sequence ID" value="GAA3630228.1"/>
    <property type="molecule type" value="Genomic_DNA"/>
</dbReference>
<feature type="transmembrane region" description="Helical" evidence="2">
    <location>
        <begin position="81"/>
        <end position="100"/>
    </location>
</feature>
<accession>A0ABP7AE68</accession>
<comment type="caution">
    <text evidence="3">The sequence shown here is derived from an EMBL/GenBank/DDBJ whole genome shotgun (WGS) entry which is preliminary data.</text>
</comment>
<evidence type="ECO:0000313" key="4">
    <source>
        <dbReference type="Proteomes" id="UP001501697"/>
    </source>
</evidence>
<organism evidence="3 4">
    <name type="scientific">Microbacterium awajiense</name>
    <dbReference type="NCBI Taxonomy" id="415214"/>
    <lineage>
        <taxon>Bacteria</taxon>
        <taxon>Bacillati</taxon>
        <taxon>Actinomycetota</taxon>
        <taxon>Actinomycetes</taxon>
        <taxon>Micrococcales</taxon>
        <taxon>Microbacteriaceae</taxon>
        <taxon>Microbacterium</taxon>
    </lineage>
</organism>
<keyword evidence="4" id="KW-1185">Reference proteome</keyword>
<keyword evidence="2" id="KW-0472">Membrane</keyword>
<keyword evidence="2" id="KW-1133">Transmembrane helix</keyword>
<sequence>MSFHGKRPEAASPSVIAGLKCAPETGPHAYAPTTTVRPNAKATPTKPTPSGLAASPYGNPDANSAVPTPPKTSSRVPRASATSLVAIFGSVVVSVMGGLLSSARE</sequence>
<feature type="compositionally biased region" description="Low complexity" evidence="1">
    <location>
        <begin position="40"/>
        <end position="49"/>
    </location>
</feature>
<evidence type="ECO:0000256" key="1">
    <source>
        <dbReference type="SAM" id="MobiDB-lite"/>
    </source>
</evidence>
<gene>
    <name evidence="3" type="ORF">GCM10022200_11170</name>
</gene>
<name>A0ABP7AE68_9MICO</name>
<evidence type="ECO:0000313" key="3">
    <source>
        <dbReference type="EMBL" id="GAA3630228.1"/>
    </source>
</evidence>
<evidence type="ECO:0000256" key="2">
    <source>
        <dbReference type="SAM" id="Phobius"/>
    </source>
</evidence>
<protein>
    <submittedName>
        <fullName evidence="3">Uncharacterized protein</fullName>
    </submittedName>
</protein>